<evidence type="ECO:0000313" key="10">
    <source>
        <dbReference type="Proteomes" id="UP000606044"/>
    </source>
</evidence>
<feature type="transmembrane region" description="Helical" evidence="8">
    <location>
        <begin position="91"/>
        <end position="114"/>
    </location>
</feature>
<feature type="transmembrane region" description="Helical" evidence="8">
    <location>
        <begin position="145"/>
        <end position="167"/>
    </location>
</feature>
<feature type="transmembrane region" description="Helical" evidence="8">
    <location>
        <begin position="351"/>
        <end position="372"/>
    </location>
</feature>
<feature type="transmembrane region" description="Helical" evidence="8">
    <location>
        <begin position="521"/>
        <end position="546"/>
    </location>
</feature>
<comment type="caution">
    <text evidence="9">The sequence shown here is derived from an EMBL/GenBank/DDBJ whole genome shotgun (WGS) entry which is preliminary data.</text>
</comment>
<dbReference type="Proteomes" id="UP000606044">
    <property type="component" value="Unassembled WGS sequence"/>
</dbReference>
<evidence type="ECO:0000313" key="9">
    <source>
        <dbReference type="EMBL" id="GGF56282.1"/>
    </source>
</evidence>
<dbReference type="NCBIfam" id="NF007866">
    <property type="entry name" value="PRK10577.1-2"/>
    <property type="match status" value="1"/>
</dbReference>
<protein>
    <submittedName>
        <fullName evidence="9">Fe3+-hydroxamate ABC transporter permease FhuB</fullName>
    </submittedName>
</protein>
<sequence length="663" mass="67753">MADIASRQRHLRTPPLLWAVIGTLAALLFAAAIAFRQPIPGDAATARMLDQVVLWQSLIPRAAVALLAGGALGLSGALLQRVLRNPIADPSTLGIASGAQLALTISVIYASVLGDLPRELVALVGGLAAVFIVLALGWKRGLEPVTVALSGMTLSLVAAALSSALVLSHGEYVMSLFVWGAGSLHQQSWDGAITLSWRLVLGIAASAILLRPLTVLALDDASAKSLGMAVNGARVLVIGVAVWLAASVTAEVGVIGFIGLAAPAFARLGGVRSPREMLIVAPCLGALLLWFTDGLVQLTAMGGSDLIPTGAAAGLLGGPLLIWLLPRLSVAERPGAQGPVARRLARPGRGFLLLTLLLATAGLMALFIGRSFDGWTLVTGQMFEDIFPFRGPRVAAAIAAGALLGASGTLMQRMTGNPLAGPEVLGVSAGAGVGFAVVLLFTLTPSLALMMTACAIGSLVALVIILTFSAASGFGPERMLLGGVALGATGLAILAAVLAPGDGRAIRLLGWMSGSTDRVTGFEGLIALGAAVILIGPVLLLGRWLDILPLGAPMVRGLGLPVSRTRMIVATVAALMTAVATYFVGPLSLVGLIGPHLARLAGFSRGSYQMIAAACISATLMVLADWLGRMVAFPYQIPVGLFAALVGGPYLVWLLRRGPAKGA</sequence>
<reference evidence="9" key="1">
    <citation type="journal article" date="2014" name="Int. J. Syst. Evol. Microbiol.">
        <title>Complete genome sequence of Corynebacterium casei LMG S-19264T (=DSM 44701T), isolated from a smear-ripened cheese.</title>
        <authorList>
            <consortium name="US DOE Joint Genome Institute (JGI-PGF)"/>
            <person name="Walter F."/>
            <person name="Albersmeier A."/>
            <person name="Kalinowski J."/>
            <person name="Ruckert C."/>
        </authorList>
    </citation>
    <scope>NUCLEOTIDE SEQUENCE</scope>
    <source>
        <strain evidence="9">CCM 7897</strain>
    </source>
</reference>
<evidence type="ECO:0000256" key="5">
    <source>
        <dbReference type="ARBA" id="ARBA00022692"/>
    </source>
</evidence>
<dbReference type="InterPro" id="IPR037294">
    <property type="entry name" value="ABC_BtuC-like"/>
</dbReference>
<evidence type="ECO:0000256" key="2">
    <source>
        <dbReference type="ARBA" id="ARBA00007935"/>
    </source>
</evidence>
<keyword evidence="3" id="KW-0813">Transport</keyword>
<feature type="transmembrane region" description="Helical" evidence="8">
    <location>
        <begin position="306"/>
        <end position="325"/>
    </location>
</feature>
<dbReference type="RefSeq" id="WP_188576761.1">
    <property type="nucleotide sequence ID" value="NZ_BMCT01000001.1"/>
</dbReference>
<feature type="transmembrane region" description="Helical" evidence="8">
    <location>
        <begin position="226"/>
        <end position="246"/>
    </location>
</feature>
<comment type="subcellular location">
    <subcellularLocation>
        <location evidence="1">Cell membrane</location>
        <topology evidence="1">Multi-pass membrane protein</topology>
    </subcellularLocation>
</comment>
<keyword evidence="10" id="KW-1185">Reference proteome</keyword>
<feature type="transmembrane region" description="Helical" evidence="8">
    <location>
        <begin position="480"/>
        <end position="501"/>
    </location>
</feature>
<feature type="transmembrane region" description="Helical" evidence="8">
    <location>
        <begin position="447"/>
        <end position="468"/>
    </location>
</feature>
<keyword evidence="6 8" id="KW-1133">Transmembrane helix</keyword>
<accession>A0A917BVJ6</accession>
<dbReference type="Pfam" id="PF01032">
    <property type="entry name" value="FecCD"/>
    <property type="match status" value="2"/>
</dbReference>
<dbReference type="PANTHER" id="PTHR30472">
    <property type="entry name" value="FERRIC ENTEROBACTIN TRANSPORT SYSTEM PERMEASE PROTEIN"/>
    <property type="match status" value="1"/>
</dbReference>
<evidence type="ECO:0000256" key="1">
    <source>
        <dbReference type="ARBA" id="ARBA00004651"/>
    </source>
</evidence>
<evidence type="ECO:0000256" key="7">
    <source>
        <dbReference type="ARBA" id="ARBA00023136"/>
    </source>
</evidence>
<dbReference type="PANTHER" id="PTHR30472:SF37">
    <property type="entry name" value="FE(3+) DICITRATE TRANSPORT SYSTEM PERMEASE PROTEIN FECD-RELATED"/>
    <property type="match status" value="1"/>
</dbReference>
<proteinExistence type="inferred from homology"/>
<feature type="transmembrane region" description="Helical" evidence="8">
    <location>
        <begin position="120"/>
        <end position="138"/>
    </location>
</feature>
<evidence type="ECO:0000256" key="4">
    <source>
        <dbReference type="ARBA" id="ARBA00022475"/>
    </source>
</evidence>
<gene>
    <name evidence="9" type="primary">fhuB</name>
    <name evidence="9" type="ORF">GCM10007301_14880</name>
</gene>
<evidence type="ECO:0000256" key="3">
    <source>
        <dbReference type="ARBA" id="ARBA00022448"/>
    </source>
</evidence>
<organism evidence="9 10">
    <name type="scientific">Azorhizobium oxalatiphilum</name>
    <dbReference type="NCBI Taxonomy" id="980631"/>
    <lineage>
        <taxon>Bacteria</taxon>
        <taxon>Pseudomonadati</taxon>
        <taxon>Pseudomonadota</taxon>
        <taxon>Alphaproteobacteria</taxon>
        <taxon>Hyphomicrobiales</taxon>
        <taxon>Xanthobacteraceae</taxon>
        <taxon>Azorhizobium</taxon>
    </lineage>
</organism>
<dbReference type="Gene3D" id="1.10.3470.10">
    <property type="entry name" value="ABC transporter involved in vitamin B12 uptake, BtuC"/>
    <property type="match status" value="2"/>
</dbReference>
<evidence type="ECO:0000256" key="6">
    <source>
        <dbReference type="ARBA" id="ARBA00022989"/>
    </source>
</evidence>
<feature type="transmembrane region" description="Helical" evidence="8">
    <location>
        <begin position="606"/>
        <end position="628"/>
    </location>
</feature>
<feature type="transmembrane region" description="Helical" evidence="8">
    <location>
        <begin position="252"/>
        <end position="270"/>
    </location>
</feature>
<keyword evidence="7 8" id="KW-0472">Membrane</keyword>
<dbReference type="GO" id="GO:0033214">
    <property type="term" value="P:siderophore-iron import into cell"/>
    <property type="evidence" value="ECO:0007669"/>
    <property type="project" value="TreeGrafter"/>
</dbReference>
<dbReference type="GO" id="GO:0022857">
    <property type="term" value="F:transmembrane transporter activity"/>
    <property type="evidence" value="ECO:0007669"/>
    <property type="project" value="InterPro"/>
</dbReference>
<reference evidence="9" key="2">
    <citation type="submission" date="2020-09" db="EMBL/GenBank/DDBJ databases">
        <authorList>
            <person name="Sun Q."/>
            <person name="Sedlacek I."/>
        </authorList>
    </citation>
    <scope>NUCLEOTIDE SEQUENCE</scope>
    <source>
        <strain evidence="9">CCM 7897</strain>
    </source>
</reference>
<keyword evidence="4" id="KW-1003">Cell membrane</keyword>
<name>A0A917BVJ6_9HYPH</name>
<evidence type="ECO:0000256" key="8">
    <source>
        <dbReference type="SAM" id="Phobius"/>
    </source>
</evidence>
<dbReference type="InterPro" id="IPR000522">
    <property type="entry name" value="ABC_transptr_permease_BtuC"/>
</dbReference>
<dbReference type="EMBL" id="BMCT01000001">
    <property type="protein sequence ID" value="GGF56282.1"/>
    <property type="molecule type" value="Genomic_DNA"/>
</dbReference>
<feature type="transmembrane region" description="Helical" evidence="8">
    <location>
        <begin position="567"/>
        <end position="594"/>
    </location>
</feature>
<feature type="transmembrane region" description="Helical" evidence="8">
    <location>
        <begin position="58"/>
        <end position="79"/>
    </location>
</feature>
<dbReference type="AlphaFoldDB" id="A0A917BVJ6"/>
<feature type="transmembrane region" description="Helical" evidence="8">
    <location>
        <begin position="277"/>
        <end position="300"/>
    </location>
</feature>
<feature type="transmembrane region" description="Helical" evidence="8">
    <location>
        <begin position="635"/>
        <end position="655"/>
    </location>
</feature>
<comment type="similarity">
    <text evidence="2">Belongs to the binding-protein-dependent transport system permease family. FecCD subfamily.</text>
</comment>
<keyword evidence="5 8" id="KW-0812">Transmembrane</keyword>
<feature type="transmembrane region" description="Helical" evidence="8">
    <location>
        <begin position="423"/>
        <end position="441"/>
    </location>
</feature>
<dbReference type="CDD" id="cd06550">
    <property type="entry name" value="TM_ABC_iron-siderophores_like"/>
    <property type="match status" value="2"/>
</dbReference>
<dbReference type="GO" id="GO:0005886">
    <property type="term" value="C:plasma membrane"/>
    <property type="evidence" value="ECO:0007669"/>
    <property type="project" value="UniProtKB-SubCell"/>
</dbReference>
<dbReference type="SUPFAM" id="SSF81345">
    <property type="entry name" value="ABC transporter involved in vitamin B12 uptake, BtuC"/>
    <property type="match status" value="2"/>
</dbReference>
<feature type="transmembrane region" description="Helical" evidence="8">
    <location>
        <begin position="195"/>
        <end position="214"/>
    </location>
</feature>